<dbReference type="GO" id="GO:0004042">
    <property type="term" value="F:L-glutamate N-acetyltransferase activity"/>
    <property type="evidence" value="ECO:0007669"/>
    <property type="project" value="UniProtKB-UniRule"/>
</dbReference>
<dbReference type="PANTHER" id="PTHR23100">
    <property type="entry name" value="ARGININE BIOSYNTHESIS BIFUNCTIONAL PROTEIN ARGJ"/>
    <property type="match status" value="1"/>
</dbReference>
<dbReference type="EC" id="2.3.1.35" evidence="9"/>
<evidence type="ECO:0000256" key="4">
    <source>
        <dbReference type="ARBA" id="ARBA00022679"/>
    </source>
</evidence>
<feature type="chain" id="PRO_5023552828" description="Arginine biosynthesis bifunctional protein ArgJ alpha chain" evidence="9">
    <location>
        <begin position="1"/>
        <end position="199"/>
    </location>
</feature>
<evidence type="ECO:0000256" key="9">
    <source>
        <dbReference type="HAMAP-Rule" id="MF_03124"/>
    </source>
</evidence>
<dbReference type="NCBIfam" id="NF003802">
    <property type="entry name" value="PRK05388.1"/>
    <property type="match status" value="1"/>
</dbReference>
<dbReference type="GO" id="GO:0004358">
    <property type="term" value="F:L-glutamate N-acetyltransferase activity, acting on acetyl-L-ornithine as donor"/>
    <property type="evidence" value="ECO:0007669"/>
    <property type="project" value="UniProtKB-UniRule"/>
</dbReference>
<dbReference type="InterPro" id="IPR016117">
    <property type="entry name" value="ArgJ-like_dom_sf"/>
</dbReference>
<dbReference type="Proteomes" id="UP000076842">
    <property type="component" value="Unassembled WGS sequence"/>
</dbReference>
<dbReference type="PANTHER" id="PTHR23100:SF0">
    <property type="entry name" value="ARGININE BIOSYNTHESIS BIFUNCTIONAL PROTEIN ARGJ, MITOCHONDRIAL"/>
    <property type="match status" value="1"/>
</dbReference>
<dbReference type="GO" id="GO:0006592">
    <property type="term" value="P:ornithine biosynthetic process"/>
    <property type="evidence" value="ECO:0007669"/>
    <property type="project" value="TreeGrafter"/>
</dbReference>
<dbReference type="Gene3D" id="3.10.20.340">
    <property type="entry name" value="ArgJ beta chain, C-terminal domain"/>
    <property type="match status" value="1"/>
</dbReference>
<accession>A0A165HWB2</accession>
<feature type="site" description="Cleavage; by autolysis" evidence="9">
    <location>
        <begin position="199"/>
        <end position="200"/>
    </location>
</feature>
<dbReference type="Gene3D" id="3.30.2330.10">
    <property type="entry name" value="arginine biosynthesis bifunctional protein suprefamily"/>
    <property type="match status" value="1"/>
</dbReference>
<dbReference type="UniPathway" id="UPA00068">
    <property type="reaction ID" value="UER00106"/>
</dbReference>
<evidence type="ECO:0000313" key="11">
    <source>
        <dbReference type="Proteomes" id="UP000076842"/>
    </source>
</evidence>
<dbReference type="HAMAP" id="MF_01106">
    <property type="entry name" value="ArgJ"/>
    <property type="match status" value="1"/>
</dbReference>
<protein>
    <recommendedName>
        <fullName evidence="9">Arginine biosynthesis bifunctional protein ArgJ, mitochondrial</fullName>
    </recommendedName>
    <domain>
        <recommendedName>
            <fullName evidence="9">Glutamate N-acetyltransferase</fullName>
            <shortName evidence="9">GAT</shortName>
            <ecNumber evidence="9">2.3.1.35</ecNumber>
        </recommendedName>
        <alternativeName>
            <fullName evidence="9">Ornithine acetyltransferase</fullName>
            <shortName evidence="9">OATase</shortName>
        </alternativeName>
        <alternativeName>
            <fullName evidence="9">Ornithine transacetylase</fullName>
        </alternativeName>
    </domain>
    <domain>
        <recommendedName>
            <fullName evidence="9">Amino-acid acetyltransferase</fullName>
            <ecNumber evidence="9">2.3.1.1</ecNumber>
        </recommendedName>
        <alternativeName>
            <fullName evidence="9">N-acetylglutamate synthase</fullName>
            <shortName evidence="9">AGS</shortName>
        </alternativeName>
    </domain>
    <component>
        <recommendedName>
            <fullName evidence="9">Arginine biosynthesis bifunctional protein ArgJ alpha chain</fullName>
        </recommendedName>
    </component>
    <component>
        <recommendedName>
            <fullName evidence="9">Arginine biosynthesis bifunctional protein ArgJ beta chain</fullName>
        </recommendedName>
    </component>
</protein>
<comment type="subunit">
    <text evidence="9">Heterodimer of an alpha and a beta chain.</text>
</comment>
<sequence>MSRSLRALPRPLKSPGAHDLGLIVSTAERTSAAACFTRNVFKAAPVLLSQDVLAKSGGRAAAVVVNSGCANAVTGKQGLEDARDMARTVDALRAARTADASPPAPAAQTLVLSTGVIGQPLPITNVLNGIALAHANLGAGFDSWQGAARAFMTTDTFWKLRARSFTLGGTKVRIAGIDKGAGMIHPNMGPPPAPAAPHATLLGVIVTDAAVAPAALQAALTYAVERSFNSISVDGDMSTNDTILLLANGASGMERELQLPPASDADADPDAAHPDAALYLHFRDELTAFATELAKLVVRDGEGATKFVTVSVEGARTFQDAHAIASAISTSSLVKTALYGEDANWGRILAAVGAAHVSAPPDPARVSVSFVPSDGSEELKLLVAGEPEKVDEARAKEILQREDLEIRVVLGQGEESAKYYTCDLSHDYVTINGDYRS</sequence>
<dbReference type="EMBL" id="KV423936">
    <property type="protein sequence ID" value="KZT59830.1"/>
    <property type="molecule type" value="Genomic_DNA"/>
</dbReference>
<feature type="binding site" evidence="9">
    <location>
        <position position="179"/>
    </location>
    <ligand>
        <name>substrate</name>
    </ligand>
</feature>
<dbReference type="Gene3D" id="3.60.70.12">
    <property type="entry name" value="L-amino peptidase D-ALA esterase/amidase"/>
    <property type="match status" value="1"/>
</dbReference>
<comment type="pathway">
    <text evidence="9">Amino-acid biosynthesis; L-arginine biosynthesis; L-ornithine and N-acetyl-L-glutamate from L-glutamate and N(2)-acetyl-L-ornithine (cyclic): step 1/1.</text>
</comment>
<dbReference type="FunCoup" id="A0A165HWB2">
    <property type="interactions" value="156"/>
</dbReference>
<keyword evidence="7 9" id="KW-0511">Multifunctional enzyme</keyword>
<comment type="PTM">
    <text evidence="9">The alpha and beta chains are autoproteolytically processed from a single precursor protein within the mitochondrion.</text>
</comment>
<reference evidence="10 11" key="1">
    <citation type="journal article" date="2016" name="Mol. Biol. Evol.">
        <title>Comparative Genomics of Early-Diverging Mushroom-Forming Fungi Provides Insights into the Origins of Lignocellulose Decay Capabilities.</title>
        <authorList>
            <person name="Nagy L.G."/>
            <person name="Riley R."/>
            <person name="Tritt A."/>
            <person name="Adam C."/>
            <person name="Daum C."/>
            <person name="Floudas D."/>
            <person name="Sun H."/>
            <person name="Yadav J.S."/>
            <person name="Pangilinan J."/>
            <person name="Larsson K.H."/>
            <person name="Matsuura K."/>
            <person name="Barry K."/>
            <person name="Labutti K."/>
            <person name="Kuo R."/>
            <person name="Ohm R.A."/>
            <person name="Bhattacharya S.S."/>
            <person name="Shirouzu T."/>
            <person name="Yoshinaga Y."/>
            <person name="Martin F.M."/>
            <person name="Grigoriev I.V."/>
            <person name="Hibbett D.S."/>
        </authorList>
    </citation>
    <scope>NUCLEOTIDE SEQUENCE [LARGE SCALE GENOMIC DNA]</scope>
    <source>
        <strain evidence="10 11">HHB12733</strain>
    </source>
</reference>
<comment type="subcellular location">
    <subcellularLocation>
        <location evidence="9">Mitochondrion matrix</location>
    </subcellularLocation>
</comment>
<feature type="site" description="Involved in the stabilization of negative charge on the oxyanion by the formation of the oxyanion hole" evidence="9">
    <location>
        <position position="114"/>
    </location>
</feature>
<comment type="catalytic activity">
    <reaction evidence="9">
        <text>N(2)-acetyl-L-ornithine + L-glutamate = N-acetyl-L-glutamate + L-ornithine</text>
        <dbReference type="Rhea" id="RHEA:15349"/>
        <dbReference type="ChEBI" id="CHEBI:29985"/>
        <dbReference type="ChEBI" id="CHEBI:44337"/>
        <dbReference type="ChEBI" id="CHEBI:46911"/>
        <dbReference type="ChEBI" id="CHEBI:57805"/>
        <dbReference type="EC" id="2.3.1.35"/>
    </reaction>
</comment>
<feature type="binding site" evidence="9">
    <location>
        <position position="153"/>
    </location>
    <ligand>
        <name>substrate</name>
    </ligand>
</feature>
<dbReference type="InterPro" id="IPR042195">
    <property type="entry name" value="ArgJ_beta_C"/>
</dbReference>
<dbReference type="FunFam" id="3.10.20.340:FF:000002">
    <property type="entry name" value="Arginine biosynthesis bifunctional protein ArgJ, mitochondrial"/>
    <property type="match status" value="1"/>
</dbReference>
<dbReference type="GO" id="GO:0005759">
    <property type="term" value="C:mitochondrial matrix"/>
    <property type="evidence" value="ECO:0007669"/>
    <property type="project" value="UniProtKB-SubCell"/>
</dbReference>
<dbReference type="SUPFAM" id="SSF56266">
    <property type="entry name" value="DmpA/ArgJ-like"/>
    <property type="match status" value="1"/>
</dbReference>
<dbReference type="EC" id="2.3.1.1" evidence="9"/>
<feature type="binding site" evidence="9">
    <location>
        <position position="432"/>
    </location>
    <ligand>
        <name>substrate</name>
    </ligand>
</feature>
<gene>
    <name evidence="10" type="ORF">CALCODRAFT_549675</name>
</gene>
<comment type="catalytic activity">
    <reaction evidence="9">
        <text>L-glutamate + acetyl-CoA = N-acetyl-L-glutamate + CoA + H(+)</text>
        <dbReference type="Rhea" id="RHEA:24292"/>
        <dbReference type="ChEBI" id="CHEBI:15378"/>
        <dbReference type="ChEBI" id="CHEBI:29985"/>
        <dbReference type="ChEBI" id="CHEBI:44337"/>
        <dbReference type="ChEBI" id="CHEBI:57287"/>
        <dbReference type="ChEBI" id="CHEBI:57288"/>
        <dbReference type="EC" id="2.3.1.1"/>
    </reaction>
</comment>
<evidence type="ECO:0000256" key="8">
    <source>
        <dbReference type="ARBA" id="ARBA00023315"/>
    </source>
</evidence>
<evidence type="ECO:0000313" key="10">
    <source>
        <dbReference type="EMBL" id="KZT59830.1"/>
    </source>
</evidence>
<dbReference type="GO" id="GO:0006526">
    <property type="term" value="P:L-arginine biosynthetic process"/>
    <property type="evidence" value="ECO:0007669"/>
    <property type="project" value="UniProtKB-UniRule"/>
</dbReference>
<evidence type="ECO:0000256" key="3">
    <source>
        <dbReference type="ARBA" id="ARBA00022605"/>
    </source>
</evidence>
<feature type="site" description="Involved in the stabilization of negative charge on the oxyanion by the formation of the oxyanion hole" evidence="9">
    <location>
        <position position="115"/>
    </location>
</feature>
<proteinExistence type="inferred from homology"/>
<dbReference type="AlphaFoldDB" id="A0A165HWB2"/>
<keyword evidence="8 9" id="KW-0012">Acyltransferase</keyword>
<evidence type="ECO:0000256" key="2">
    <source>
        <dbReference type="ARBA" id="ARBA00022571"/>
    </source>
</evidence>
<keyword evidence="11" id="KW-1185">Reference proteome</keyword>
<keyword evidence="5 9" id="KW-0068">Autocatalytic cleavage</keyword>
<keyword evidence="3 9" id="KW-0028">Amino-acid biosynthesis</keyword>
<feature type="chain" id="PRO_5023552829" description="Arginine biosynthesis bifunctional protein ArgJ beta chain" evidence="9">
    <location>
        <begin position="200"/>
        <end position="437"/>
    </location>
</feature>
<dbReference type="NCBIfam" id="TIGR00120">
    <property type="entry name" value="ArgJ"/>
    <property type="match status" value="1"/>
</dbReference>
<dbReference type="Pfam" id="PF01960">
    <property type="entry name" value="ArgJ"/>
    <property type="match status" value="1"/>
</dbReference>
<evidence type="ECO:0000256" key="1">
    <source>
        <dbReference type="ARBA" id="ARBA00006774"/>
    </source>
</evidence>
<name>A0A165HWB2_9BASI</name>
<keyword evidence="6 9" id="KW-0496">Mitochondrion</keyword>
<evidence type="ECO:0000256" key="6">
    <source>
        <dbReference type="ARBA" id="ARBA00023128"/>
    </source>
</evidence>
<keyword evidence="2 9" id="KW-0055">Arginine biosynthesis</keyword>
<dbReference type="InParanoid" id="A0A165HWB2"/>
<comment type="similarity">
    <text evidence="1 9">Belongs to the ArgJ family.</text>
</comment>
<dbReference type="OrthoDB" id="2017946at2759"/>
<evidence type="ECO:0000256" key="7">
    <source>
        <dbReference type="ARBA" id="ARBA00023268"/>
    </source>
</evidence>
<feature type="binding site" evidence="9">
    <location>
        <position position="200"/>
    </location>
    <ligand>
        <name>substrate</name>
    </ligand>
</feature>
<evidence type="ECO:0000256" key="5">
    <source>
        <dbReference type="ARBA" id="ARBA00022813"/>
    </source>
</evidence>
<organism evidence="10 11">
    <name type="scientific">Calocera cornea HHB12733</name>
    <dbReference type="NCBI Taxonomy" id="1353952"/>
    <lineage>
        <taxon>Eukaryota</taxon>
        <taxon>Fungi</taxon>
        <taxon>Dikarya</taxon>
        <taxon>Basidiomycota</taxon>
        <taxon>Agaricomycotina</taxon>
        <taxon>Dacrymycetes</taxon>
        <taxon>Dacrymycetales</taxon>
        <taxon>Dacrymycetaceae</taxon>
        <taxon>Calocera</taxon>
    </lineage>
</organism>
<dbReference type="STRING" id="1353952.A0A165HWB2"/>
<keyword evidence="4 9" id="KW-0808">Transferase</keyword>
<feature type="active site" description="Nucleophile" evidence="9">
    <location>
        <position position="200"/>
    </location>
</feature>
<feature type="binding site" evidence="9">
    <location>
        <position position="437"/>
    </location>
    <ligand>
        <name>substrate</name>
    </ligand>
</feature>
<feature type="binding site" evidence="9">
    <location>
        <position position="302"/>
    </location>
    <ligand>
        <name>substrate</name>
    </ligand>
</feature>
<comment type="pathway">
    <text evidence="9">Amino-acid biosynthesis; L-arginine biosynthesis; N(2)-acetyl-L-ornithine from L-glutamate: step 1/4.</text>
</comment>
<comment type="function">
    <text evidence="9">Catalyzes two activities which are involved in the cyclic version of arginine biosynthesis: the synthesis of acetylglutamate from glutamate and acetyl-CoA, and of ornithine by transacetylation between acetylornithine and glutamate.</text>
</comment>
<dbReference type="InterPro" id="IPR002813">
    <property type="entry name" value="Arg_biosynth_ArgJ"/>
</dbReference>
<dbReference type="CDD" id="cd02152">
    <property type="entry name" value="OAT"/>
    <property type="match status" value="1"/>
</dbReference>